<gene>
    <name evidence="2" type="ORF">SAMN05421771_1812</name>
</gene>
<dbReference type="AlphaFoldDB" id="A0A1I6M4G1"/>
<reference evidence="2 3" key="1">
    <citation type="submission" date="2016-10" db="EMBL/GenBank/DDBJ databases">
        <authorList>
            <person name="de Groot N.N."/>
        </authorList>
    </citation>
    <scope>NUCLEOTIDE SEQUENCE [LARGE SCALE GENOMIC DNA]</scope>
    <source>
        <strain evidence="2 3">DSM 21001</strain>
    </source>
</reference>
<protein>
    <submittedName>
        <fullName evidence="2">Uncharacterized protein</fullName>
    </submittedName>
</protein>
<dbReference type="STRING" id="474950.SAMN05421771_1812"/>
<dbReference type="RefSeq" id="WP_175528933.1">
    <property type="nucleotide sequence ID" value="NZ_FOZL01000001.1"/>
</dbReference>
<proteinExistence type="predicted"/>
<evidence type="ECO:0000313" key="3">
    <source>
        <dbReference type="Proteomes" id="UP000199024"/>
    </source>
</evidence>
<dbReference type="Proteomes" id="UP000199024">
    <property type="component" value="Unassembled WGS sequence"/>
</dbReference>
<keyword evidence="1" id="KW-1133">Transmembrane helix</keyword>
<organism evidence="2 3">
    <name type="scientific">Granulicella pectinivorans</name>
    <dbReference type="NCBI Taxonomy" id="474950"/>
    <lineage>
        <taxon>Bacteria</taxon>
        <taxon>Pseudomonadati</taxon>
        <taxon>Acidobacteriota</taxon>
        <taxon>Terriglobia</taxon>
        <taxon>Terriglobales</taxon>
        <taxon>Acidobacteriaceae</taxon>
        <taxon>Granulicella</taxon>
    </lineage>
</organism>
<keyword evidence="3" id="KW-1185">Reference proteome</keyword>
<feature type="transmembrane region" description="Helical" evidence="1">
    <location>
        <begin position="12"/>
        <end position="36"/>
    </location>
</feature>
<keyword evidence="1" id="KW-0472">Membrane</keyword>
<name>A0A1I6M4G1_9BACT</name>
<accession>A0A1I6M4G1</accession>
<keyword evidence="1" id="KW-0812">Transmembrane</keyword>
<evidence type="ECO:0000313" key="2">
    <source>
        <dbReference type="EMBL" id="SFS10559.1"/>
    </source>
</evidence>
<sequence>MRIPFETMQDRFLVYVYVGVWVIQLAYLGRITWQWFHTPKPVSEK</sequence>
<evidence type="ECO:0000256" key="1">
    <source>
        <dbReference type="SAM" id="Phobius"/>
    </source>
</evidence>
<dbReference type="EMBL" id="FOZL01000001">
    <property type="protein sequence ID" value="SFS10559.1"/>
    <property type="molecule type" value="Genomic_DNA"/>
</dbReference>